<evidence type="ECO:0000259" key="1">
    <source>
        <dbReference type="Pfam" id="PF19569"/>
    </source>
</evidence>
<dbReference type="eggNOG" id="COG3832">
    <property type="taxonomic scope" value="Bacteria"/>
</dbReference>
<dbReference type="InterPro" id="IPR023393">
    <property type="entry name" value="START-like_dom_sf"/>
</dbReference>
<dbReference type="Pfam" id="PF19569">
    <property type="entry name" value="START_2"/>
    <property type="match status" value="1"/>
</dbReference>
<proteinExistence type="predicted"/>
<feature type="domain" description="START-like" evidence="1">
    <location>
        <begin position="3"/>
        <end position="133"/>
    </location>
</feature>
<sequence length="134" mass="15686">MAKNCFEHEYEINASQRILYPYLNTAGGLSQWFAENVTIDYDKNFNFHVDGEVHRARIAATRRDQFIRFEYLPENGHKTEGGDLDFLEFHLEKNDFTDSTFLRIKECSSDEMDPEELREIWDGLVGLLREMVGG</sequence>
<organism evidence="2 3">
    <name type="scientific">Cesiribacter andamanensis AMV16</name>
    <dbReference type="NCBI Taxonomy" id="1279009"/>
    <lineage>
        <taxon>Bacteria</taxon>
        <taxon>Pseudomonadati</taxon>
        <taxon>Bacteroidota</taxon>
        <taxon>Cytophagia</taxon>
        <taxon>Cytophagales</taxon>
        <taxon>Cesiribacteraceae</taxon>
        <taxon>Cesiribacter</taxon>
    </lineage>
</organism>
<accession>M7NB33</accession>
<dbReference type="SUPFAM" id="SSF55961">
    <property type="entry name" value="Bet v1-like"/>
    <property type="match status" value="1"/>
</dbReference>
<name>M7NB33_9BACT</name>
<dbReference type="Proteomes" id="UP000011910">
    <property type="component" value="Unassembled WGS sequence"/>
</dbReference>
<evidence type="ECO:0000313" key="2">
    <source>
        <dbReference type="EMBL" id="EMR04487.1"/>
    </source>
</evidence>
<dbReference type="InterPro" id="IPR045736">
    <property type="entry name" value="START_2"/>
</dbReference>
<comment type="caution">
    <text evidence="2">The sequence shown here is derived from an EMBL/GenBank/DDBJ whole genome shotgun (WGS) entry which is preliminary data.</text>
</comment>
<dbReference type="RefSeq" id="WP_009193794.1">
    <property type="nucleotide sequence ID" value="NZ_AODQ01000005.1"/>
</dbReference>
<evidence type="ECO:0000313" key="3">
    <source>
        <dbReference type="Proteomes" id="UP000011910"/>
    </source>
</evidence>
<dbReference type="AlphaFoldDB" id="M7NB33"/>
<reference evidence="2 3" key="1">
    <citation type="journal article" date="2013" name="Genome Announc.">
        <title>Draft Genome Sequence of Cesiribacter andamanensis Strain AMV16T, Isolated from a Soil Sample from a Mud Volcano in the Andaman Islands, India.</title>
        <authorList>
            <person name="Shivaji S."/>
            <person name="Ara S."/>
            <person name="Begum Z."/>
            <person name="Srinivas T.N."/>
            <person name="Singh A."/>
            <person name="Kumar Pinnaka A."/>
        </authorList>
    </citation>
    <scope>NUCLEOTIDE SEQUENCE [LARGE SCALE GENOMIC DNA]</scope>
    <source>
        <strain evidence="2 3">AMV16</strain>
    </source>
</reference>
<dbReference type="EMBL" id="AODQ01000005">
    <property type="protein sequence ID" value="EMR04487.1"/>
    <property type="molecule type" value="Genomic_DNA"/>
</dbReference>
<dbReference type="STRING" id="1279009.ADICEAN_00385"/>
<protein>
    <recommendedName>
        <fullName evidence="1">START-like domain-containing protein</fullName>
    </recommendedName>
</protein>
<dbReference type="OrthoDB" id="667567at2"/>
<dbReference type="Gene3D" id="3.30.530.20">
    <property type="match status" value="1"/>
</dbReference>
<keyword evidence="3" id="KW-1185">Reference proteome</keyword>
<gene>
    <name evidence="2" type="ORF">ADICEAN_00385</name>
</gene>